<protein>
    <recommendedName>
        <fullName evidence="1">Aminoglycoside phosphotransferase domain-containing protein</fullName>
    </recommendedName>
</protein>
<dbReference type="STRING" id="1089455.MOPEL_023_00170"/>
<dbReference type="OrthoDB" id="3806873at2"/>
<dbReference type="PANTHER" id="PTHR47829:SF1">
    <property type="entry name" value="HAD FAMILY PHOSPHATASE"/>
    <property type="match status" value="1"/>
</dbReference>
<proteinExistence type="predicted"/>
<dbReference type="InterPro" id="IPR011009">
    <property type="entry name" value="Kinase-like_dom_sf"/>
</dbReference>
<dbReference type="SUPFAM" id="SSF56112">
    <property type="entry name" value="Protein kinase-like (PK-like)"/>
    <property type="match status" value="1"/>
</dbReference>
<comment type="caution">
    <text evidence="2">The sequence shown here is derived from an EMBL/GenBank/DDBJ whole genome shotgun (WGS) entry which is preliminary data.</text>
</comment>
<evidence type="ECO:0000259" key="1">
    <source>
        <dbReference type="Pfam" id="PF01636"/>
    </source>
</evidence>
<reference evidence="2 3" key="1">
    <citation type="submission" date="2012-02" db="EMBL/GenBank/DDBJ databases">
        <title>Whole genome shotgun sequence of Mobilicoccus pelagius NBRC 104925.</title>
        <authorList>
            <person name="Yoshida Y."/>
            <person name="Hosoyama A."/>
            <person name="Tsuchikane K."/>
            <person name="Katsumata H."/>
            <person name="Yamazaki S."/>
            <person name="Fujita N."/>
        </authorList>
    </citation>
    <scope>NUCLEOTIDE SEQUENCE [LARGE SCALE GENOMIC DNA]</scope>
    <source>
        <strain evidence="2 3">NBRC 104925</strain>
    </source>
</reference>
<dbReference type="AlphaFoldDB" id="H5UPL9"/>
<gene>
    <name evidence="2" type="ORF">MOPEL_023_00170</name>
</gene>
<dbReference type="EMBL" id="BAFE01000022">
    <property type="protein sequence ID" value="GAB47677.1"/>
    <property type="molecule type" value="Genomic_DNA"/>
</dbReference>
<organism evidence="2 3">
    <name type="scientific">Mobilicoccus pelagius NBRC 104925</name>
    <dbReference type="NCBI Taxonomy" id="1089455"/>
    <lineage>
        <taxon>Bacteria</taxon>
        <taxon>Bacillati</taxon>
        <taxon>Actinomycetota</taxon>
        <taxon>Actinomycetes</taxon>
        <taxon>Micrococcales</taxon>
        <taxon>Dermatophilaceae</taxon>
        <taxon>Mobilicoccus</taxon>
    </lineage>
</organism>
<dbReference type="Gene3D" id="3.30.200.20">
    <property type="entry name" value="Phosphorylase Kinase, domain 1"/>
    <property type="match status" value="1"/>
</dbReference>
<dbReference type="Gene3D" id="3.90.1200.10">
    <property type="match status" value="1"/>
</dbReference>
<name>H5UPL9_9MICO</name>
<keyword evidence="3" id="KW-1185">Reference proteome</keyword>
<dbReference type="InterPro" id="IPR041726">
    <property type="entry name" value="ACAD10_11_N"/>
</dbReference>
<dbReference type="InterPro" id="IPR002575">
    <property type="entry name" value="Aminoglycoside_PTrfase"/>
</dbReference>
<sequence length="351" mass="37449">MTGAQPRTPKGLEVGLEAVAGWIREAGDDVAAPLAAQRIGNGQSNLTYLLTDVEGRRWVLRRPPLGHLLQSAHDVAREFRIMSALQGTGVPVPRVLGLWEPEGVAHMIMGFLDGYVVDSVEKGEAAPPELRGAIGPSIARTLARIHAVDLEESGLVALASHKPYAERQLARWAKQLAASRTTESADLDRVTEILAASLPAQSDLTLVHGDLHLANAICDPGTGEVVGALDWELSTLGDPLADLGTLLAYWPESDDGLRPWGVFGASSLPGFATRAQIVEAYAEASGRDVSDAGFWHVLGVWKIVAIIEGVRRRVLDLPDNASLGGVPTEEMVHMLSGRALSLAREYGLPKA</sequence>
<accession>H5UPL9</accession>
<dbReference type="eggNOG" id="COG3173">
    <property type="taxonomic scope" value="Bacteria"/>
</dbReference>
<evidence type="ECO:0000313" key="3">
    <source>
        <dbReference type="Proteomes" id="UP000004367"/>
    </source>
</evidence>
<feature type="domain" description="Aminoglycoside phosphotransferase" evidence="1">
    <location>
        <begin position="37"/>
        <end position="255"/>
    </location>
</feature>
<dbReference type="Pfam" id="PF01636">
    <property type="entry name" value="APH"/>
    <property type="match status" value="1"/>
</dbReference>
<dbReference type="Proteomes" id="UP000004367">
    <property type="component" value="Unassembled WGS sequence"/>
</dbReference>
<dbReference type="RefSeq" id="WP_009481575.1">
    <property type="nucleotide sequence ID" value="NZ_BAFE01000022.1"/>
</dbReference>
<dbReference type="PANTHER" id="PTHR47829">
    <property type="entry name" value="HYDROLASE, PUTATIVE (AFU_ORTHOLOGUE AFUA_1G12880)-RELATED"/>
    <property type="match status" value="1"/>
</dbReference>
<evidence type="ECO:0000313" key="2">
    <source>
        <dbReference type="EMBL" id="GAB47677.1"/>
    </source>
</evidence>
<dbReference type="CDD" id="cd05154">
    <property type="entry name" value="ACAD10_11_N-like"/>
    <property type="match status" value="1"/>
</dbReference>
<dbReference type="InterPro" id="IPR052898">
    <property type="entry name" value="ACAD10-like"/>
</dbReference>